<feature type="signal peptide" evidence="1">
    <location>
        <begin position="1"/>
        <end position="24"/>
    </location>
</feature>
<proteinExistence type="predicted"/>
<dbReference type="Proteomes" id="UP000070501">
    <property type="component" value="Unassembled WGS sequence"/>
</dbReference>
<keyword evidence="1" id="KW-0732">Signal</keyword>
<evidence type="ECO:0008006" key="4">
    <source>
        <dbReference type="Google" id="ProtNLM"/>
    </source>
</evidence>
<evidence type="ECO:0000313" key="3">
    <source>
        <dbReference type="Proteomes" id="UP000070501"/>
    </source>
</evidence>
<evidence type="ECO:0000256" key="1">
    <source>
        <dbReference type="SAM" id="SignalP"/>
    </source>
</evidence>
<organism evidence="2 3">
    <name type="scientific">Microdochium bolleyi</name>
    <dbReference type="NCBI Taxonomy" id="196109"/>
    <lineage>
        <taxon>Eukaryota</taxon>
        <taxon>Fungi</taxon>
        <taxon>Dikarya</taxon>
        <taxon>Ascomycota</taxon>
        <taxon>Pezizomycotina</taxon>
        <taxon>Sordariomycetes</taxon>
        <taxon>Xylariomycetidae</taxon>
        <taxon>Xylariales</taxon>
        <taxon>Microdochiaceae</taxon>
        <taxon>Microdochium</taxon>
    </lineage>
</organism>
<sequence length="148" mass="16671">MRPSANLRLLHLIACLHIPFLTGAIPPPLRKVSQLVSNTTPSTPIRGTLIPHSLSYTACITRHHHFCLEPCPEFWLAGLPPVLFLPCLPNSWHQGQHPLTLRLVEPTLIDLAPCWAPSKLPDLKLRLIPPSRLTRPRQLEHDRVPTAR</sequence>
<gene>
    <name evidence="2" type="ORF">Micbo1qcDRAFT_161286</name>
</gene>
<dbReference type="EMBL" id="KQ964248">
    <property type="protein sequence ID" value="KXJ93298.1"/>
    <property type="molecule type" value="Genomic_DNA"/>
</dbReference>
<dbReference type="AlphaFoldDB" id="A0A136J848"/>
<keyword evidence="3" id="KW-1185">Reference proteome</keyword>
<reference evidence="3" key="1">
    <citation type="submission" date="2016-02" db="EMBL/GenBank/DDBJ databases">
        <title>Draft genome sequence of Microdochium bolleyi, a fungal endophyte of beachgrass.</title>
        <authorList>
            <consortium name="DOE Joint Genome Institute"/>
            <person name="David A.S."/>
            <person name="May G."/>
            <person name="Haridas S."/>
            <person name="Lim J."/>
            <person name="Wang M."/>
            <person name="Labutti K."/>
            <person name="Lipzen A."/>
            <person name="Barry K."/>
            <person name="Grigoriev I.V."/>
        </authorList>
    </citation>
    <scope>NUCLEOTIDE SEQUENCE [LARGE SCALE GENOMIC DNA]</scope>
    <source>
        <strain evidence="3">J235TASD1</strain>
    </source>
</reference>
<name>A0A136J848_9PEZI</name>
<evidence type="ECO:0000313" key="2">
    <source>
        <dbReference type="EMBL" id="KXJ93298.1"/>
    </source>
</evidence>
<protein>
    <recommendedName>
        <fullName evidence="4">Secreted protein</fullName>
    </recommendedName>
</protein>
<dbReference type="InParanoid" id="A0A136J848"/>
<feature type="chain" id="PRO_5007293558" description="Secreted protein" evidence="1">
    <location>
        <begin position="25"/>
        <end position="148"/>
    </location>
</feature>
<accession>A0A136J848</accession>